<dbReference type="InParanoid" id="A0A165PHK9"/>
<dbReference type="GO" id="GO:0006629">
    <property type="term" value="P:lipid metabolic process"/>
    <property type="evidence" value="ECO:0007669"/>
    <property type="project" value="InterPro"/>
</dbReference>
<gene>
    <name evidence="7" type="ORF">EXIGLDRAFT_760034</name>
</gene>
<feature type="signal peptide" evidence="5">
    <location>
        <begin position="1"/>
        <end position="19"/>
    </location>
</feature>
<comment type="catalytic activity">
    <reaction evidence="3">
        <text>a diacylglycerol + H2O = a monoacylglycerol + a fatty acid + H(+)</text>
        <dbReference type="Rhea" id="RHEA:32731"/>
        <dbReference type="ChEBI" id="CHEBI:15377"/>
        <dbReference type="ChEBI" id="CHEBI:15378"/>
        <dbReference type="ChEBI" id="CHEBI:17408"/>
        <dbReference type="ChEBI" id="CHEBI:18035"/>
        <dbReference type="ChEBI" id="CHEBI:28868"/>
    </reaction>
</comment>
<dbReference type="Pfam" id="PF01764">
    <property type="entry name" value="Lipase_3"/>
    <property type="match status" value="1"/>
</dbReference>
<evidence type="ECO:0000256" key="3">
    <source>
        <dbReference type="ARBA" id="ARBA00047591"/>
    </source>
</evidence>
<dbReference type="STRING" id="1314781.A0A165PHK9"/>
<dbReference type="Gene3D" id="3.40.50.1820">
    <property type="entry name" value="alpha/beta hydrolase"/>
    <property type="match status" value="1"/>
</dbReference>
<reference evidence="7 8" key="1">
    <citation type="journal article" date="2016" name="Mol. Biol. Evol.">
        <title>Comparative Genomics of Early-Diverging Mushroom-Forming Fungi Provides Insights into the Origins of Lignocellulose Decay Capabilities.</title>
        <authorList>
            <person name="Nagy L.G."/>
            <person name="Riley R."/>
            <person name="Tritt A."/>
            <person name="Adam C."/>
            <person name="Daum C."/>
            <person name="Floudas D."/>
            <person name="Sun H."/>
            <person name="Yadav J.S."/>
            <person name="Pangilinan J."/>
            <person name="Larsson K.H."/>
            <person name="Matsuura K."/>
            <person name="Barry K."/>
            <person name="Labutti K."/>
            <person name="Kuo R."/>
            <person name="Ohm R.A."/>
            <person name="Bhattacharya S.S."/>
            <person name="Shirouzu T."/>
            <person name="Yoshinaga Y."/>
            <person name="Martin F.M."/>
            <person name="Grigoriev I.V."/>
            <person name="Hibbett D.S."/>
        </authorList>
    </citation>
    <scope>NUCLEOTIDE SEQUENCE [LARGE SCALE GENOMIC DNA]</scope>
    <source>
        <strain evidence="7 8">HHB12029</strain>
    </source>
</reference>
<keyword evidence="1" id="KW-1015">Disulfide bond</keyword>
<keyword evidence="8" id="KW-1185">Reference proteome</keyword>
<dbReference type="PANTHER" id="PTHR45856">
    <property type="entry name" value="ALPHA/BETA-HYDROLASES SUPERFAMILY PROTEIN"/>
    <property type="match status" value="1"/>
</dbReference>
<keyword evidence="5" id="KW-0732">Signal</keyword>
<comment type="catalytic activity">
    <reaction evidence="4">
        <text>a monoacylglycerol + H2O = glycerol + a fatty acid + H(+)</text>
        <dbReference type="Rhea" id="RHEA:15245"/>
        <dbReference type="ChEBI" id="CHEBI:15377"/>
        <dbReference type="ChEBI" id="CHEBI:15378"/>
        <dbReference type="ChEBI" id="CHEBI:17408"/>
        <dbReference type="ChEBI" id="CHEBI:17754"/>
        <dbReference type="ChEBI" id="CHEBI:28868"/>
    </reaction>
</comment>
<dbReference type="AlphaFoldDB" id="A0A165PHK9"/>
<evidence type="ECO:0000256" key="4">
    <source>
        <dbReference type="ARBA" id="ARBA00048461"/>
    </source>
</evidence>
<evidence type="ECO:0000256" key="5">
    <source>
        <dbReference type="SAM" id="SignalP"/>
    </source>
</evidence>
<organism evidence="7 8">
    <name type="scientific">Exidia glandulosa HHB12029</name>
    <dbReference type="NCBI Taxonomy" id="1314781"/>
    <lineage>
        <taxon>Eukaryota</taxon>
        <taxon>Fungi</taxon>
        <taxon>Dikarya</taxon>
        <taxon>Basidiomycota</taxon>
        <taxon>Agaricomycotina</taxon>
        <taxon>Agaricomycetes</taxon>
        <taxon>Auriculariales</taxon>
        <taxon>Exidiaceae</taxon>
        <taxon>Exidia</taxon>
    </lineage>
</organism>
<evidence type="ECO:0000313" key="7">
    <source>
        <dbReference type="EMBL" id="KZW02188.1"/>
    </source>
</evidence>
<protein>
    <submittedName>
        <fullName evidence="7">Lipase class 3 family protein</fullName>
    </submittedName>
</protein>
<dbReference type="SUPFAM" id="SSF53474">
    <property type="entry name" value="alpha/beta-Hydrolases"/>
    <property type="match status" value="1"/>
</dbReference>
<evidence type="ECO:0000259" key="6">
    <source>
        <dbReference type="Pfam" id="PF01764"/>
    </source>
</evidence>
<dbReference type="Proteomes" id="UP000077266">
    <property type="component" value="Unassembled WGS sequence"/>
</dbReference>
<dbReference type="PANTHER" id="PTHR45856:SF25">
    <property type="entry name" value="FUNGAL LIPASE-LIKE DOMAIN-CONTAINING PROTEIN"/>
    <property type="match status" value="1"/>
</dbReference>
<dbReference type="InterPro" id="IPR029058">
    <property type="entry name" value="AB_hydrolase_fold"/>
</dbReference>
<sequence length="297" mass="31237">MKVAAAVALLAGLVPLARALVLPRADPTPVSAATIASFKPYSFFASAGYCKPNVTISWTCGANCNALQGFLPTASGGDGSDVQFWFVGFYPPLNSVLVVHQGTDPSQIQALLNDADFILDPLNQKLFPGAPSGIKVHSGFREIHEATAPNILAAVRTSMAAHGTNKVAVAGHSLGAALAMLDAVYLRLNLPASTSIKFVGYGTPRVGNPTWASFVDAQIPDLTHINNKKDIVPILPGRFLGYAHPHGEIHIQDSNAWVSCALPDDTAPGCIIDEVPNIFVGEESDHDGPYDGVLMGC</sequence>
<dbReference type="EMBL" id="KV425889">
    <property type="protein sequence ID" value="KZW02188.1"/>
    <property type="molecule type" value="Genomic_DNA"/>
</dbReference>
<dbReference type="InterPro" id="IPR002921">
    <property type="entry name" value="Fungal_lipase-type"/>
</dbReference>
<dbReference type="InterPro" id="IPR051218">
    <property type="entry name" value="Sec_MonoDiacylglyc_Lipase"/>
</dbReference>
<evidence type="ECO:0000256" key="2">
    <source>
        <dbReference type="ARBA" id="ARBA00043996"/>
    </source>
</evidence>
<evidence type="ECO:0000256" key="1">
    <source>
        <dbReference type="ARBA" id="ARBA00023157"/>
    </source>
</evidence>
<dbReference type="OrthoDB" id="426718at2759"/>
<name>A0A165PHK9_EXIGL</name>
<dbReference type="CDD" id="cd00519">
    <property type="entry name" value="Lipase_3"/>
    <property type="match status" value="1"/>
</dbReference>
<comment type="similarity">
    <text evidence="2">Belongs to the AB hydrolase superfamily. Lipase family. Class 3 subfamily.</text>
</comment>
<feature type="domain" description="Fungal lipase-type" evidence="6">
    <location>
        <begin position="98"/>
        <end position="238"/>
    </location>
</feature>
<evidence type="ECO:0000313" key="8">
    <source>
        <dbReference type="Proteomes" id="UP000077266"/>
    </source>
</evidence>
<proteinExistence type="inferred from homology"/>
<accession>A0A165PHK9</accession>
<feature type="chain" id="PRO_5007863985" evidence="5">
    <location>
        <begin position="20"/>
        <end position="297"/>
    </location>
</feature>